<evidence type="ECO:0000313" key="3">
    <source>
        <dbReference type="EMBL" id="XCO00552.1"/>
    </source>
</evidence>
<keyword evidence="1" id="KW-0472">Membrane</keyword>
<evidence type="ECO:0000256" key="1">
    <source>
        <dbReference type="SAM" id="Phobius"/>
    </source>
</evidence>
<keyword evidence="1" id="KW-1133">Transmembrane helix</keyword>
<dbReference type="EMBL" id="PP965497">
    <property type="protein sequence ID" value="XCO00357.1"/>
    <property type="molecule type" value="Genomic_DNA"/>
</dbReference>
<keyword evidence="1" id="KW-0812">Transmembrane</keyword>
<protein>
    <submittedName>
        <fullName evidence="2">Uncharacterized protein</fullName>
    </submittedName>
</protein>
<accession>A0AAU8MI88</accession>
<feature type="transmembrane region" description="Helical" evidence="1">
    <location>
        <begin position="6"/>
        <end position="28"/>
    </location>
</feature>
<organism evidence="2">
    <name type="scientific">Geladintestivirus 1</name>
    <dbReference type="NCBI Taxonomy" id="3233133"/>
    <lineage>
        <taxon>Viruses</taxon>
        <taxon>Duplodnaviria</taxon>
        <taxon>Heunggongvirae</taxon>
        <taxon>Uroviricota</taxon>
        <taxon>Caudoviricetes</taxon>
        <taxon>Crassvirales</taxon>
    </lineage>
</organism>
<reference evidence="2" key="1">
    <citation type="submission" date="2024-06" db="EMBL/GenBank/DDBJ databases">
        <title>Intestivirid acquisition increases across infancy in a wild primate population.</title>
        <authorList>
            <person name="Schneider-Creas I.A."/>
            <person name="Moya I.L."/>
            <person name="Chiou K.L."/>
            <person name="Baniel A."/>
            <person name="Azanaw Haile A."/>
            <person name="Kebede F."/>
            <person name="Abebe B."/>
            <person name="Snyder-Mackler N."/>
            <person name="Varsani A."/>
        </authorList>
    </citation>
    <scope>NUCLEOTIDE SEQUENCE</scope>
    <source>
        <strain evidence="2">Int_RNL_2016_0117_DIX</strain>
        <strain evidence="3">Int_RNL_2017_0546_COW</strain>
    </source>
</reference>
<dbReference type="EMBL" id="PP965499">
    <property type="protein sequence ID" value="XCO00552.1"/>
    <property type="molecule type" value="Genomic_DNA"/>
</dbReference>
<name>A0AAU8MI88_9CAUD</name>
<sequence>MSLIYYIFSMINKMCVLYHIPYFIYPFLFR</sequence>
<proteinExistence type="predicted"/>
<evidence type="ECO:0000313" key="2">
    <source>
        <dbReference type="EMBL" id="XCO00357.1"/>
    </source>
</evidence>